<keyword evidence="3" id="KW-1185">Reference proteome</keyword>
<dbReference type="Pfam" id="PF00144">
    <property type="entry name" value="Beta-lactamase"/>
    <property type="match status" value="1"/>
</dbReference>
<reference evidence="2 3" key="1">
    <citation type="submission" date="2017-07" db="EMBL/GenBank/DDBJ databases">
        <authorList>
            <person name="Sun Z.S."/>
            <person name="Albrecht U."/>
            <person name="Echele G."/>
            <person name="Lee C.C."/>
        </authorList>
    </citation>
    <scope>NUCLEOTIDE SEQUENCE [LARGE SCALE GENOMIC DNA]</scope>
    <source>
        <strain evidence="2 3">CGMCC 1.12672</strain>
    </source>
</reference>
<dbReference type="OrthoDB" id="5377431at2"/>
<dbReference type="Proteomes" id="UP000219494">
    <property type="component" value="Unassembled WGS sequence"/>
</dbReference>
<dbReference type="EMBL" id="OBMI01000001">
    <property type="protein sequence ID" value="SOB79828.1"/>
    <property type="molecule type" value="Genomic_DNA"/>
</dbReference>
<dbReference type="AlphaFoldDB" id="A0A285QE83"/>
<name>A0A285QE83_9SPHN</name>
<dbReference type="Gene3D" id="3.40.710.10">
    <property type="entry name" value="DD-peptidase/beta-lactamase superfamily"/>
    <property type="match status" value="1"/>
</dbReference>
<dbReference type="RefSeq" id="WP_144033517.1">
    <property type="nucleotide sequence ID" value="NZ_OBMI01000001.1"/>
</dbReference>
<dbReference type="InterPro" id="IPR012338">
    <property type="entry name" value="Beta-lactam/transpept-like"/>
</dbReference>
<dbReference type="SUPFAM" id="SSF56601">
    <property type="entry name" value="beta-lactamase/transpeptidase-like"/>
    <property type="match status" value="1"/>
</dbReference>
<sequence length="360" mass="37538">MRRRQFLAVGAAALLPRVARAETPRPNGRFAFSCTPAGLAGLVLEGEDGAVLDPTWAWHLGSNTKAMTAALYARLVDRGRCRWGATLPQLFPALGVHPAWAGTTVEQLMGHVAGLTDAPVTPAWLMERHTDRSSPRAQRQALVAALLAAPPAGTPGAYVYGNLNFVVVGAAIEAATGLSWEEAIAAELFAPLGIRDAGVGAPRRGLWGRAGPTLIPIDPAGFADNPAVLAPAGGVHMPPASYARFLQLFLDGGRPLLRSETLAWLLAPPIAGARYAGGWALEGGTLTHDGSNTLWYVSAQIDRAARRAYAAGINRGGAEGARIAHEGIARLKNATSSQLKLGSGAAGAHFDGEKPQRSLG</sequence>
<gene>
    <name evidence="2" type="ORF">SAMN06297144_0753</name>
</gene>
<protein>
    <submittedName>
        <fullName evidence="2">Beta-lactamase</fullName>
    </submittedName>
</protein>
<dbReference type="InterPro" id="IPR001466">
    <property type="entry name" value="Beta-lactam-related"/>
</dbReference>
<evidence type="ECO:0000259" key="1">
    <source>
        <dbReference type="Pfam" id="PF00144"/>
    </source>
</evidence>
<dbReference type="InterPro" id="IPR050789">
    <property type="entry name" value="Diverse_Enzym_Activities"/>
</dbReference>
<accession>A0A285QE83</accession>
<evidence type="ECO:0000313" key="2">
    <source>
        <dbReference type="EMBL" id="SOB79828.1"/>
    </source>
</evidence>
<proteinExistence type="predicted"/>
<dbReference type="PANTHER" id="PTHR43283">
    <property type="entry name" value="BETA-LACTAMASE-RELATED"/>
    <property type="match status" value="1"/>
</dbReference>
<evidence type="ECO:0000313" key="3">
    <source>
        <dbReference type="Proteomes" id="UP000219494"/>
    </source>
</evidence>
<dbReference type="PANTHER" id="PTHR43283:SF18">
    <property type="match status" value="1"/>
</dbReference>
<feature type="domain" description="Beta-lactamase-related" evidence="1">
    <location>
        <begin position="54"/>
        <end position="318"/>
    </location>
</feature>
<organism evidence="2 3">
    <name type="scientific">Sphingomonas guangdongensis</name>
    <dbReference type="NCBI Taxonomy" id="1141890"/>
    <lineage>
        <taxon>Bacteria</taxon>
        <taxon>Pseudomonadati</taxon>
        <taxon>Pseudomonadota</taxon>
        <taxon>Alphaproteobacteria</taxon>
        <taxon>Sphingomonadales</taxon>
        <taxon>Sphingomonadaceae</taxon>
        <taxon>Sphingomonas</taxon>
    </lineage>
</organism>